<reference evidence="1" key="1">
    <citation type="submission" date="2021-05" db="EMBL/GenBank/DDBJ databases">
        <authorList>
            <person name="Scholz U."/>
            <person name="Mascher M."/>
            <person name="Fiebig A."/>
        </authorList>
    </citation>
    <scope>NUCLEOTIDE SEQUENCE [LARGE SCALE GENOMIC DNA]</scope>
</reference>
<organism evidence="1 2">
    <name type="scientific">Avena sativa</name>
    <name type="common">Oat</name>
    <dbReference type="NCBI Taxonomy" id="4498"/>
    <lineage>
        <taxon>Eukaryota</taxon>
        <taxon>Viridiplantae</taxon>
        <taxon>Streptophyta</taxon>
        <taxon>Embryophyta</taxon>
        <taxon>Tracheophyta</taxon>
        <taxon>Spermatophyta</taxon>
        <taxon>Magnoliopsida</taxon>
        <taxon>Liliopsida</taxon>
        <taxon>Poales</taxon>
        <taxon>Poaceae</taxon>
        <taxon>BOP clade</taxon>
        <taxon>Pooideae</taxon>
        <taxon>Poodae</taxon>
        <taxon>Poeae</taxon>
        <taxon>Poeae Chloroplast Group 1 (Aveneae type)</taxon>
        <taxon>Aveninae</taxon>
        <taxon>Avena</taxon>
    </lineage>
</organism>
<keyword evidence="2" id="KW-1185">Reference proteome</keyword>
<accession>A0ACD5ZCV6</accession>
<dbReference type="EnsemblPlants" id="AVESA.00010b.r2.6CG1127270.1">
    <property type="protein sequence ID" value="AVESA.00010b.r2.6CG1127270.1.CDS.1"/>
    <property type="gene ID" value="AVESA.00010b.r2.6CG1127270"/>
</dbReference>
<sequence length="287" mass="30492">MDKTGAGSGYVFPMPTALLFPPSPPSPLAPYYYYNSSPSSSSPASLTSASRHHVSLEITSLPILVLTVLGILTISAILLTYYVFVIRCCISWHTTSSPDYGSPLIISLSRRRGRSTTSGHELPVVHGPAPDKARGGLGELAIRALPAFMYSKAVKTDADAGGDTSDCAVCLGEFQEEERVRLLPSCLHVFHADCVDTWLQGNANCPLCRAAITATTITSTSRELPVMGQLPRPDEEVAIQVLALTLAGPGGEDTQSHQQEADMAASKNSTHFLGDSSNSSSSDAHCR</sequence>
<evidence type="ECO:0000313" key="1">
    <source>
        <dbReference type="EnsemblPlants" id="AVESA.00010b.r2.6CG1127270.1.CDS.1"/>
    </source>
</evidence>
<proteinExistence type="predicted"/>
<reference evidence="1" key="2">
    <citation type="submission" date="2025-09" db="UniProtKB">
        <authorList>
            <consortium name="EnsemblPlants"/>
        </authorList>
    </citation>
    <scope>IDENTIFICATION</scope>
</reference>
<dbReference type="Proteomes" id="UP001732700">
    <property type="component" value="Chromosome 6C"/>
</dbReference>
<name>A0ACD5ZCV6_AVESA</name>
<protein>
    <submittedName>
        <fullName evidence="1">Uncharacterized protein</fullName>
    </submittedName>
</protein>
<evidence type="ECO:0000313" key="2">
    <source>
        <dbReference type="Proteomes" id="UP001732700"/>
    </source>
</evidence>